<keyword evidence="2" id="KW-1185">Reference proteome</keyword>
<protein>
    <submittedName>
        <fullName evidence="1">DUF4177 domain-containing protein</fullName>
    </submittedName>
</protein>
<accession>A0A7C9HV43</accession>
<dbReference type="EMBL" id="WOXT01000002">
    <property type="protein sequence ID" value="MUV14138.1"/>
    <property type="molecule type" value="Genomic_DNA"/>
</dbReference>
<proteinExistence type="predicted"/>
<dbReference type="RefSeq" id="WP_156641457.1">
    <property type="nucleotide sequence ID" value="NZ_WOXT01000002.1"/>
</dbReference>
<comment type="caution">
    <text evidence="1">The sequence shown here is derived from an EMBL/GenBank/DDBJ whole genome shotgun (WGS) entry which is preliminary data.</text>
</comment>
<name>A0A7C9HV43_9GAMM</name>
<dbReference type="AlphaFoldDB" id="A0A7C9HV43"/>
<sequence length="59" mass="6914">MAYDRWNYQVVEVKPGFMGLKRDVVQEKLVQLGLQGWELVSVVQSHPFKPVQLYLKKPL</sequence>
<dbReference type="Pfam" id="PF13783">
    <property type="entry name" value="DUF4177"/>
    <property type="match status" value="1"/>
</dbReference>
<evidence type="ECO:0000313" key="1">
    <source>
        <dbReference type="EMBL" id="MUV14138.1"/>
    </source>
</evidence>
<evidence type="ECO:0000313" key="2">
    <source>
        <dbReference type="Proteomes" id="UP000479692"/>
    </source>
</evidence>
<dbReference type="Proteomes" id="UP000479692">
    <property type="component" value="Unassembled WGS sequence"/>
</dbReference>
<organism evidence="1 2">
    <name type="scientific">Noviluteimonas gilva</name>
    <dbReference type="NCBI Taxonomy" id="2682097"/>
    <lineage>
        <taxon>Bacteria</taxon>
        <taxon>Pseudomonadati</taxon>
        <taxon>Pseudomonadota</taxon>
        <taxon>Gammaproteobacteria</taxon>
        <taxon>Lysobacterales</taxon>
        <taxon>Lysobacteraceae</taxon>
        <taxon>Noviluteimonas</taxon>
    </lineage>
</organism>
<gene>
    <name evidence="1" type="ORF">GN331_07925</name>
</gene>
<dbReference type="InterPro" id="IPR025234">
    <property type="entry name" value="YjzH-like"/>
</dbReference>
<reference evidence="1 2" key="1">
    <citation type="submission" date="2019-12" db="EMBL/GenBank/DDBJ databases">
        <authorList>
            <person name="Xu J."/>
        </authorList>
    </citation>
    <scope>NUCLEOTIDE SEQUENCE [LARGE SCALE GENOMIC DNA]</scope>
    <source>
        <strain evidence="1 2">HX-5-24</strain>
    </source>
</reference>